<keyword evidence="2" id="KW-0732">Signal</keyword>
<dbReference type="AlphaFoldDB" id="A0A854DLU7"/>
<protein>
    <submittedName>
        <fullName evidence="3">Uncharacterized protein</fullName>
    </submittedName>
</protein>
<evidence type="ECO:0000256" key="1">
    <source>
        <dbReference type="SAM" id="MobiDB-lite"/>
    </source>
</evidence>
<proteinExistence type="predicted"/>
<accession>A0A854DLU7</accession>
<dbReference type="InterPro" id="IPR008557">
    <property type="entry name" value="PhoX"/>
</dbReference>
<reference evidence="3" key="1">
    <citation type="submission" date="2015-01" db="EMBL/GenBank/DDBJ databases">
        <title>Population genomics of rice bacterial leaf blight strains from India.</title>
        <authorList>
            <person name="Midha S."/>
            <person name="Anil M.G."/>
            <person name="Mishra D."/>
            <person name="Brahma K."/>
            <person name="Laha G.S."/>
            <person name="Sundaram R.M."/>
            <person name="Sonti R.V."/>
            <person name="Patil P.B."/>
        </authorList>
    </citation>
    <scope>NUCLEOTIDE SEQUENCE</scope>
    <source>
        <strain evidence="3">BXO512</strain>
    </source>
</reference>
<comment type="caution">
    <text evidence="3">The sequence shown here is derived from an EMBL/GenBank/DDBJ whole genome shotgun (WGS) entry which is preliminary data.</text>
</comment>
<feature type="chain" id="PRO_5032438062" evidence="2">
    <location>
        <begin position="38"/>
        <end position="212"/>
    </location>
</feature>
<feature type="signal peptide" evidence="2">
    <location>
        <begin position="1"/>
        <end position="37"/>
    </location>
</feature>
<evidence type="ECO:0000313" key="3">
    <source>
        <dbReference type="EMBL" id="OLG89453.1"/>
    </source>
</evidence>
<gene>
    <name evidence="3" type="ORF">BXO512_13915</name>
</gene>
<dbReference type="PROSITE" id="PS51318">
    <property type="entry name" value="TAT"/>
    <property type="match status" value="1"/>
</dbReference>
<organism evidence="3">
    <name type="scientific">Xanthomonas oryzae pv. oryzae</name>
    <dbReference type="NCBI Taxonomy" id="64187"/>
    <lineage>
        <taxon>Bacteria</taxon>
        <taxon>Pseudomonadati</taxon>
        <taxon>Pseudomonadota</taxon>
        <taxon>Gammaproteobacteria</taxon>
        <taxon>Lysobacterales</taxon>
        <taxon>Lysobacteraceae</taxon>
        <taxon>Xanthomonas</taxon>
    </lineage>
</organism>
<sequence>MPIFDPARRQVLKCGAAVMAAGALGSLSALQSRQAQAATSSSTGLAPAPSRYGPLAPVADQSTGLRPLQLPQGFSYRSFGWSGERMDDGQPCPDRHDGMAVVGLRRPDWRPGSDPLRGLEYVLIRNHERGAGSPFRAPAMYDTGIVNGIQQASECAADLAADCRRRQDDCRRRLPRYGVLRCVLGPVGAHLVRQHPDAGHHAITGPWERGPL</sequence>
<evidence type="ECO:0000256" key="2">
    <source>
        <dbReference type="SAM" id="SignalP"/>
    </source>
</evidence>
<dbReference type="InterPro" id="IPR006311">
    <property type="entry name" value="TAT_signal"/>
</dbReference>
<dbReference type="Pfam" id="PF05787">
    <property type="entry name" value="PhoX"/>
    <property type="match status" value="1"/>
</dbReference>
<dbReference type="EMBL" id="JXEA01000179">
    <property type="protein sequence ID" value="OLG89453.1"/>
    <property type="molecule type" value="Genomic_DNA"/>
</dbReference>
<name>A0A854DLU7_XANOO</name>
<feature type="region of interest" description="Disordered" evidence="1">
    <location>
        <begin position="40"/>
        <end position="60"/>
    </location>
</feature>